<reference evidence="1 2" key="1">
    <citation type="submission" date="2012-02" db="EMBL/GenBank/DDBJ databases">
        <title>The Genome Sequence of Parabacteroides goldsteinii CL02T12C30.</title>
        <authorList>
            <consortium name="The Broad Institute Genome Sequencing Platform"/>
            <person name="Earl A."/>
            <person name="Ward D."/>
            <person name="Feldgarden M."/>
            <person name="Gevers D."/>
            <person name="Zitomersky N.L."/>
            <person name="Coyne M.J."/>
            <person name="Comstock L.E."/>
            <person name="Young S.K."/>
            <person name="Zeng Q."/>
            <person name="Gargeya S."/>
            <person name="Fitzgerald M."/>
            <person name="Haas B."/>
            <person name="Abouelleil A."/>
            <person name="Alvarado L."/>
            <person name="Arachchi H.M."/>
            <person name="Berlin A."/>
            <person name="Chapman S.B."/>
            <person name="Gearin G."/>
            <person name="Goldberg J."/>
            <person name="Griggs A."/>
            <person name="Gujja S."/>
            <person name="Hansen M."/>
            <person name="Heiman D."/>
            <person name="Howarth C."/>
            <person name="Larimer J."/>
            <person name="Lui A."/>
            <person name="MacDonald P.J.P."/>
            <person name="McCowen C."/>
            <person name="Montmayeur A."/>
            <person name="Murphy C."/>
            <person name="Neiman D."/>
            <person name="Pearson M."/>
            <person name="Priest M."/>
            <person name="Roberts A."/>
            <person name="Saif S."/>
            <person name="Shea T."/>
            <person name="Sisk P."/>
            <person name="Stolte C."/>
            <person name="Sykes S."/>
            <person name="Wortman J."/>
            <person name="Nusbaum C."/>
            <person name="Birren B."/>
        </authorList>
    </citation>
    <scope>NUCLEOTIDE SEQUENCE [LARGE SCALE GENOMIC DNA]</scope>
    <source>
        <strain evidence="1 2">CL02T12C30</strain>
    </source>
</reference>
<dbReference type="HOGENOM" id="CLU_505121_0_0_10"/>
<dbReference type="EMBL" id="AGZO01000014">
    <property type="protein sequence ID" value="EKN16874.1"/>
    <property type="molecule type" value="Genomic_DNA"/>
</dbReference>
<dbReference type="Proteomes" id="UP000006330">
    <property type="component" value="Unassembled WGS sequence"/>
</dbReference>
<gene>
    <name evidence="1" type="ORF">HMPREF1076_02008</name>
</gene>
<name>K5ZMC1_9BACT</name>
<dbReference type="Gene3D" id="2.60.40.1930">
    <property type="match status" value="1"/>
</dbReference>
<proteinExistence type="predicted"/>
<dbReference type="RefSeq" id="WP_007653683.1">
    <property type="nucleotide sequence ID" value="NZ_JH976472.1"/>
</dbReference>
<protein>
    <submittedName>
        <fullName evidence="1">Uncharacterized protein</fullName>
    </submittedName>
</protein>
<accession>K5ZMC1</accession>
<dbReference type="AlphaFoldDB" id="K5ZMC1"/>
<evidence type="ECO:0000313" key="2">
    <source>
        <dbReference type="Proteomes" id="UP000006330"/>
    </source>
</evidence>
<dbReference type="GeneID" id="69978969"/>
<comment type="caution">
    <text evidence="1">The sequence shown here is derived from an EMBL/GenBank/DDBJ whole genome shotgun (WGS) entry which is preliminary data.</text>
</comment>
<organism evidence="1 2">
    <name type="scientific">Parabacteroides goldsteinii CL02T12C30</name>
    <dbReference type="NCBI Taxonomy" id="999418"/>
    <lineage>
        <taxon>Bacteria</taxon>
        <taxon>Pseudomonadati</taxon>
        <taxon>Bacteroidota</taxon>
        <taxon>Bacteroidia</taxon>
        <taxon>Bacteroidales</taxon>
        <taxon>Tannerellaceae</taxon>
        <taxon>Parabacteroides</taxon>
    </lineage>
</organism>
<sequence length="526" mass="60521">MKNILLTIFLLTYTCLPCFCQQTVDEAWVASINEEYAAFPSELIYLQTSKGIYETGEDLWFKAYQLNSQSFAFSNQSQTLYLQMINNKDSIVWQEKYPVENGMVFGHVYVSEKLVDGNGVPVKTNLGLSVFDKAYINPADPVNILTHCYLSSQIRGKIHNPLYYFDEKNKDRMQAMDLLLLTQGWRRYVWNIEYAPDNENLFLSDEIIGIQSIHSKKKRKEAQGTEQLIQISGAEGNSLYVWADSTGSFTVGTDILKELRGGYVYLKPMLSNEHKPQLEIEDYFPQIDSLRKKKQRYYPIMDISQSVKEQILDMPVVSNDSTILLDEVVVTRKASRPFRDKFMGRLDSLAQMDIGMPWVCPDGHLENYKDGYTVHHDPRYCPNANIVPLEERSKPVEGKTYRIIKPKYFDGGKWFIVEDEQYVVYHGPIYSEEELLRRNNLWRAKGYYAAREFYQPDEIDMQLSTPDARNTLLWQPSVITDEKGEAEVSFYCSDINTGFVGIAEGVDGMGLLGTGKCEFGVVRNFN</sequence>
<dbReference type="OrthoDB" id="679547at2"/>
<evidence type="ECO:0000313" key="1">
    <source>
        <dbReference type="EMBL" id="EKN16874.1"/>
    </source>
</evidence>